<gene>
    <name evidence="1" type="ORF">PVK06_003043</name>
</gene>
<reference evidence="1 2" key="1">
    <citation type="submission" date="2023-03" db="EMBL/GenBank/DDBJ databases">
        <title>WGS of Gossypium arboreum.</title>
        <authorList>
            <person name="Yu D."/>
        </authorList>
    </citation>
    <scope>NUCLEOTIDE SEQUENCE [LARGE SCALE GENOMIC DNA]</scope>
    <source>
        <tissue evidence="1">Leaf</tissue>
    </source>
</reference>
<evidence type="ECO:0000313" key="1">
    <source>
        <dbReference type="EMBL" id="KAK5846746.1"/>
    </source>
</evidence>
<dbReference type="EMBL" id="JARKNE010000001">
    <property type="protein sequence ID" value="KAK5846746.1"/>
    <property type="molecule type" value="Genomic_DNA"/>
</dbReference>
<accession>A0ABR0R555</accession>
<keyword evidence="2" id="KW-1185">Reference proteome</keyword>
<comment type="caution">
    <text evidence="1">The sequence shown here is derived from an EMBL/GenBank/DDBJ whole genome shotgun (WGS) entry which is preliminary data.</text>
</comment>
<proteinExistence type="predicted"/>
<organism evidence="1 2">
    <name type="scientific">Gossypium arboreum</name>
    <name type="common">Tree cotton</name>
    <name type="synonym">Gossypium nanking</name>
    <dbReference type="NCBI Taxonomy" id="29729"/>
    <lineage>
        <taxon>Eukaryota</taxon>
        <taxon>Viridiplantae</taxon>
        <taxon>Streptophyta</taxon>
        <taxon>Embryophyta</taxon>
        <taxon>Tracheophyta</taxon>
        <taxon>Spermatophyta</taxon>
        <taxon>Magnoliopsida</taxon>
        <taxon>eudicotyledons</taxon>
        <taxon>Gunneridae</taxon>
        <taxon>Pentapetalae</taxon>
        <taxon>rosids</taxon>
        <taxon>malvids</taxon>
        <taxon>Malvales</taxon>
        <taxon>Malvaceae</taxon>
        <taxon>Malvoideae</taxon>
        <taxon>Gossypium</taxon>
    </lineage>
</organism>
<protein>
    <submittedName>
        <fullName evidence="1">Uncharacterized protein</fullName>
    </submittedName>
</protein>
<name>A0ABR0R555_GOSAR</name>
<dbReference type="Pfam" id="PF06246">
    <property type="entry name" value="Isy1"/>
    <property type="match status" value="1"/>
</dbReference>
<evidence type="ECO:0000313" key="2">
    <source>
        <dbReference type="Proteomes" id="UP001358586"/>
    </source>
</evidence>
<dbReference type="Proteomes" id="UP001358586">
    <property type="component" value="Chromosome 1"/>
</dbReference>
<dbReference type="InterPro" id="IPR009360">
    <property type="entry name" value="Isy1"/>
</dbReference>
<sequence>MGAAAREVLFEDVVEEESMEREEKVRKNKKREFFVHVSLPSEKEIERIIVERKKMELLSKFASEGLLEE</sequence>